<evidence type="ECO:0000313" key="3">
    <source>
        <dbReference type="Proteomes" id="UP000324748"/>
    </source>
</evidence>
<dbReference type="AlphaFoldDB" id="A0A5B0PL70"/>
<dbReference type="Proteomes" id="UP000324748">
    <property type="component" value="Unassembled WGS sequence"/>
</dbReference>
<keyword evidence="1" id="KW-1133">Transmembrane helix</keyword>
<name>A0A5B0PL70_PUCGR</name>
<feature type="transmembrane region" description="Helical" evidence="1">
    <location>
        <begin position="48"/>
        <end position="65"/>
    </location>
</feature>
<protein>
    <submittedName>
        <fullName evidence="2">Uncharacterized protein</fullName>
    </submittedName>
</protein>
<dbReference type="EMBL" id="VSWC01000053">
    <property type="protein sequence ID" value="KAA1101258.1"/>
    <property type="molecule type" value="Genomic_DNA"/>
</dbReference>
<accession>A0A5B0PL70</accession>
<feature type="transmembrane region" description="Helical" evidence="1">
    <location>
        <begin position="107"/>
        <end position="134"/>
    </location>
</feature>
<organism evidence="2 3">
    <name type="scientific">Puccinia graminis f. sp. tritici</name>
    <dbReference type="NCBI Taxonomy" id="56615"/>
    <lineage>
        <taxon>Eukaryota</taxon>
        <taxon>Fungi</taxon>
        <taxon>Dikarya</taxon>
        <taxon>Basidiomycota</taxon>
        <taxon>Pucciniomycotina</taxon>
        <taxon>Pucciniomycetes</taxon>
        <taxon>Pucciniales</taxon>
        <taxon>Pucciniaceae</taxon>
        <taxon>Puccinia</taxon>
    </lineage>
</organism>
<keyword evidence="1" id="KW-0812">Transmembrane</keyword>
<keyword evidence="3" id="KW-1185">Reference proteome</keyword>
<sequence>MQVHPTRLLIGPSSVRLPFNSIFSCCLVELPKTTAIPSLAILRTSIRLQYSLITFFCINIFTWITPNQTAFSLWAYHLRLKDPVLCSVISLFDPDLNIRIDLIDPDLYIISFFFNYIITTIAPDCYHFITLFFINIITSITPDRTAWSLWVYHLDQSGSNNINTLGASADLLLIK</sequence>
<keyword evidence="1" id="KW-0472">Membrane</keyword>
<reference evidence="2 3" key="1">
    <citation type="submission" date="2019-05" db="EMBL/GenBank/DDBJ databases">
        <title>Emergence of the Ug99 lineage of the wheat stem rust pathogen through somatic hybridization.</title>
        <authorList>
            <person name="Li F."/>
            <person name="Upadhyaya N.M."/>
            <person name="Sperschneider J."/>
            <person name="Matny O."/>
            <person name="Nguyen-Phuc H."/>
            <person name="Mago R."/>
            <person name="Raley C."/>
            <person name="Miller M.E."/>
            <person name="Silverstein K.A.T."/>
            <person name="Henningsen E."/>
            <person name="Hirsch C.D."/>
            <person name="Visser B."/>
            <person name="Pretorius Z.A."/>
            <person name="Steffenson B.J."/>
            <person name="Schwessinger B."/>
            <person name="Dodds P.N."/>
            <person name="Figueroa M."/>
        </authorList>
    </citation>
    <scope>NUCLEOTIDE SEQUENCE [LARGE SCALE GENOMIC DNA]</scope>
    <source>
        <strain evidence="2">21-0</strain>
    </source>
</reference>
<proteinExistence type="predicted"/>
<evidence type="ECO:0000313" key="2">
    <source>
        <dbReference type="EMBL" id="KAA1101258.1"/>
    </source>
</evidence>
<gene>
    <name evidence="2" type="ORF">PGT21_013752</name>
</gene>
<comment type="caution">
    <text evidence="2">The sequence shown here is derived from an EMBL/GenBank/DDBJ whole genome shotgun (WGS) entry which is preliminary data.</text>
</comment>
<evidence type="ECO:0000256" key="1">
    <source>
        <dbReference type="SAM" id="Phobius"/>
    </source>
</evidence>